<dbReference type="OrthoDB" id="9775557at2"/>
<reference evidence="2 3" key="1">
    <citation type="journal article" date="2013" name="Environ. Microbiol.">
        <title>Genome analysis of Chitinivibrio alkaliphilus gen. nov., sp. nov., a novel extremely haloalkaliphilic anaerobic chitinolytic bacterium from the candidate phylum Termite Group 3.</title>
        <authorList>
            <person name="Sorokin D.Y."/>
            <person name="Gumerov V.M."/>
            <person name="Rakitin A.L."/>
            <person name="Beletsky A.V."/>
            <person name="Damste J.S."/>
            <person name="Muyzer G."/>
            <person name="Mardanov A.V."/>
            <person name="Ravin N.V."/>
        </authorList>
    </citation>
    <scope>NUCLEOTIDE SEQUENCE [LARGE SCALE GENOMIC DNA]</scope>
    <source>
        <strain evidence="2 3">ACht1</strain>
    </source>
</reference>
<dbReference type="AlphaFoldDB" id="U7D8U3"/>
<dbReference type="InterPro" id="IPR012908">
    <property type="entry name" value="PGAP1-ab_dom-like"/>
</dbReference>
<dbReference type="Gene3D" id="3.40.50.1820">
    <property type="entry name" value="alpha/beta hydrolase"/>
    <property type="match status" value="1"/>
</dbReference>
<dbReference type="STRING" id="1313304.CALK_0980"/>
<name>U7D8U3_9BACT</name>
<comment type="caution">
    <text evidence="2">The sequence shown here is derived from an EMBL/GenBank/DDBJ whole genome shotgun (WGS) entry which is preliminary data.</text>
</comment>
<dbReference type="Pfam" id="PF07819">
    <property type="entry name" value="PGAP1"/>
    <property type="match status" value="1"/>
</dbReference>
<sequence>MADLEQYLQAPGRTIFRPNLPTRTGSLAQCVTTLHTMIHPLLEENTSMVLIGHSMGGCIARQYLHTYGACSLSSCICIATPHRGSPMADFFLKIPGVALLRPTLMELRTTTKQPVDFSEEVPIGCIIGTKPTPSPLAKLLLCSPHDGRVEEKSANSPYAQSSIHLPYTHFEIHHREETAHHIRKFLQSDSFV</sequence>
<dbReference type="PANTHER" id="PTHR37946">
    <property type="entry name" value="SLL1969 PROTEIN"/>
    <property type="match status" value="1"/>
</dbReference>
<proteinExistence type="predicted"/>
<evidence type="ECO:0000313" key="3">
    <source>
        <dbReference type="Proteomes" id="UP000017148"/>
    </source>
</evidence>
<keyword evidence="3" id="KW-1185">Reference proteome</keyword>
<dbReference type="eggNOG" id="COG1075">
    <property type="taxonomic scope" value="Bacteria"/>
</dbReference>
<accession>U7D8U3</accession>
<feature type="domain" description="GPI inositol-deacylase PGAP1-like alpha/beta" evidence="1">
    <location>
        <begin position="26"/>
        <end position="87"/>
    </location>
</feature>
<dbReference type="GO" id="GO:0016788">
    <property type="term" value="F:hydrolase activity, acting on ester bonds"/>
    <property type="evidence" value="ECO:0007669"/>
    <property type="project" value="InterPro"/>
</dbReference>
<dbReference type="SUPFAM" id="SSF53474">
    <property type="entry name" value="alpha/beta-Hydrolases"/>
    <property type="match status" value="1"/>
</dbReference>
<dbReference type="EMBL" id="ASJR01000007">
    <property type="protein sequence ID" value="ERP32001.1"/>
    <property type="molecule type" value="Genomic_DNA"/>
</dbReference>
<protein>
    <recommendedName>
        <fullName evidence="1">GPI inositol-deacylase PGAP1-like alpha/beta domain-containing protein</fullName>
    </recommendedName>
</protein>
<evidence type="ECO:0000313" key="2">
    <source>
        <dbReference type="EMBL" id="ERP32001.1"/>
    </source>
</evidence>
<evidence type="ECO:0000259" key="1">
    <source>
        <dbReference type="Pfam" id="PF07819"/>
    </source>
</evidence>
<gene>
    <name evidence="2" type="ORF">CALK_0980</name>
</gene>
<organism evidence="2 3">
    <name type="scientific">Chitinivibrio alkaliphilus ACht1</name>
    <dbReference type="NCBI Taxonomy" id="1313304"/>
    <lineage>
        <taxon>Bacteria</taxon>
        <taxon>Pseudomonadati</taxon>
        <taxon>Fibrobacterota</taxon>
        <taxon>Chitinivibrionia</taxon>
        <taxon>Chitinivibrionales</taxon>
        <taxon>Chitinivibrionaceae</taxon>
        <taxon>Chitinivibrio</taxon>
    </lineage>
</organism>
<dbReference type="InterPro" id="IPR029058">
    <property type="entry name" value="AB_hydrolase_fold"/>
</dbReference>
<dbReference type="Proteomes" id="UP000017148">
    <property type="component" value="Unassembled WGS sequence"/>
</dbReference>
<dbReference type="PANTHER" id="PTHR37946:SF1">
    <property type="entry name" value="SLL1969 PROTEIN"/>
    <property type="match status" value="1"/>
</dbReference>